<keyword evidence="1" id="KW-0732">Signal</keyword>
<name>A0AAF3FRD9_9BILA</name>
<dbReference type="Proteomes" id="UP000887575">
    <property type="component" value="Unassembled WGS sequence"/>
</dbReference>
<dbReference type="AlphaFoldDB" id="A0AAF3FRD9"/>
<accession>A0AAF3FRD9</accession>
<feature type="chain" id="PRO_5041926579" evidence="1">
    <location>
        <begin position="19"/>
        <end position="135"/>
    </location>
</feature>
<keyword evidence="2" id="KW-1185">Reference proteome</keyword>
<evidence type="ECO:0000313" key="3">
    <source>
        <dbReference type="WBParaSite" id="MBELARI_LOCUS9279"/>
    </source>
</evidence>
<evidence type="ECO:0000256" key="1">
    <source>
        <dbReference type="SAM" id="SignalP"/>
    </source>
</evidence>
<organism evidence="2 3">
    <name type="scientific">Mesorhabditis belari</name>
    <dbReference type="NCBI Taxonomy" id="2138241"/>
    <lineage>
        <taxon>Eukaryota</taxon>
        <taxon>Metazoa</taxon>
        <taxon>Ecdysozoa</taxon>
        <taxon>Nematoda</taxon>
        <taxon>Chromadorea</taxon>
        <taxon>Rhabditida</taxon>
        <taxon>Rhabditina</taxon>
        <taxon>Rhabditomorpha</taxon>
        <taxon>Rhabditoidea</taxon>
        <taxon>Rhabditidae</taxon>
        <taxon>Mesorhabditinae</taxon>
        <taxon>Mesorhabditis</taxon>
    </lineage>
</organism>
<evidence type="ECO:0000313" key="2">
    <source>
        <dbReference type="Proteomes" id="UP000887575"/>
    </source>
</evidence>
<dbReference type="WBParaSite" id="MBELARI_LOCUS9279">
    <property type="protein sequence ID" value="MBELARI_LOCUS9279"/>
    <property type="gene ID" value="MBELARI_LOCUS9279"/>
</dbReference>
<protein>
    <submittedName>
        <fullName evidence="3">Uncharacterized protein</fullName>
    </submittedName>
</protein>
<proteinExistence type="predicted"/>
<feature type="signal peptide" evidence="1">
    <location>
        <begin position="1"/>
        <end position="18"/>
    </location>
</feature>
<sequence>MRFFLVLAILCALGFVSAQTDATDGEFLIVDIGTTADPYIEGSTGSIDTSRNEDTNGRKKRDLIEESGSTGAPLPNSQFCYNQAHCQVGEICCTHPYECPPGAFCPIFMSFGICAIECTEGEIPLGDDQTASTPQ</sequence>
<reference evidence="3" key="1">
    <citation type="submission" date="2024-02" db="UniProtKB">
        <authorList>
            <consortium name="WormBaseParasite"/>
        </authorList>
    </citation>
    <scope>IDENTIFICATION</scope>
</reference>